<dbReference type="AlphaFoldDB" id="A0A1F7XZR9"/>
<sequence length="406" mass="46330">MNILIPNATGPTNLGDHTMLEVLLDLIESTKGKKKLMIHTKNPELYERKYARIIAPSIYHYVALSKINLIVRTLRMIKILMYSQIVKNRSRPFISKRSDTAVKIMNDYIQADVIIFAGGGYLRSQKGMRQSLNLLLQLVPFIVAKSVKRKIIVAPNSFGPFAYHWQLKLTAKVLNDCDVVAVREEKSYTLMKSYGVKNLHLLNDLALLVKKTKPTNKKNKIIGFTIRNWLRSRVEQDKLEFSYAHALTRLSKRTGVTIQPIIQVASPDFPFEDDKEAVRRVYNRLRDGHVPVSVPIKLKSVKHAANVYGCLDLLLGMRMHSNILAATQGVPFVAVSYEHKTHGITKQIGMEKYCISCEKIDGDVLYKLLMVVYRNRKRLRDQLITNVASIRSIGINEWQSLLSKTN</sequence>
<gene>
    <name evidence="2" type="ORF">A2714_03900</name>
</gene>
<protein>
    <recommendedName>
        <fullName evidence="1">Polysaccharide pyruvyl transferase domain-containing protein</fullName>
    </recommendedName>
</protein>
<evidence type="ECO:0000313" key="2">
    <source>
        <dbReference type="EMBL" id="OGM20506.1"/>
    </source>
</evidence>
<dbReference type="Pfam" id="PF04230">
    <property type="entry name" value="PS_pyruv_trans"/>
    <property type="match status" value="1"/>
</dbReference>
<dbReference type="Proteomes" id="UP000178419">
    <property type="component" value="Unassembled WGS sequence"/>
</dbReference>
<evidence type="ECO:0000259" key="1">
    <source>
        <dbReference type="Pfam" id="PF04230"/>
    </source>
</evidence>
<dbReference type="InterPro" id="IPR007345">
    <property type="entry name" value="Polysacch_pyruvyl_Trfase"/>
</dbReference>
<dbReference type="PANTHER" id="PTHR36836">
    <property type="entry name" value="COLANIC ACID BIOSYNTHESIS PROTEIN WCAK"/>
    <property type="match status" value="1"/>
</dbReference>
<dbReference type="PANTHER" id="PTHR36836:SF1">
    <property type="entry name" value="COLANIC ACID BIOSYNTHESIS PROTEIN WCAK"/>
    <property type="match status" value="1"/>
</dbReference>
<evidence type="ECO:0000313" key="3">
    <source>
        <dbReference type="Proteomes" id="UP000178419"/>
    </source>
</evidence>
<dbReference type="EMBL" id="MGGE01000040">
    <property type="protein sequence ID" value="OGM20506.1"/>
    <property type="molecule type" value="Genomic_DNA"/>
</dbReference>
<comment type="caution">
    <text evidence="2">The sequence shown here is derived from an EMBL/GenBank/DDBJ whole genome shotgun (WGS) entry which is preliminary data.</text>
</comment>
<reference evidence="2 3" key="1">
    <citation type="journal article" date="2016" name="Nat. Commun.">
        <title>Thousands of microbial genomes shed light on interconnected biogeochemical processes in an aquifer system.</title>
        <authorList>
            <person name="Anantharaman K."/>
            <person name="Brown C.T."/>
            <person name="Hug L.A."/>
            <person name="Sharon I."/>
            <person name="Castelle C.J."/>
            <person name="Probst A.J."/>
            <person name="Thomas B.C."/>
            <person name="Singh A."/>
            <person name="Wilkins M.J."/>
            <person name="Karaoz U."/>
            <person name="Brodie E.L."/>
            <person name="Williams K.H."/>
            <person name="Hubbard S.S."/>
            <person name="Banfield J.F."/>
        </authorList>
    </citation>
    <scope>NUCLEOTIDE SEQUENCE [LARGE SCALE GENOMIC DNA]</scope>
</reference>
<organism evidence="2 3">
    <name type="scientific">Candidatus Woesebacteria bacterium RIFCSPHIGHO2_01_FULL_38_9</name>
    <dbReference type="NCBI Taxonomy" id="1802492"/>
    <lineage>
        <taxon>Bacteria</taxon>
        <taxon>Candidatus Woeseibacteriota</taxon>
    </lineage>
</organism>
<name>A0A1F7XZR9_9BACT</name>
<feature type="domain" description="Polysaccharide pyruvyl transferase" evidence="1">
    <location>
        <begin position="13"/>
        <end position="339"/>
    </location>
</feature>
<accession>A0A1F7XZR9</accession>
<proteinExistence type="predicted"/>